<evidence type="ECO:0000256" key="3">
    <source>
        <dbReference type="SAM" id="Coils"/>
    </source>
</evidence>
<evidence type="ECO:0000313" key="6">
    <source>
        <dbReference type="Proteomes" id="UP000001400"/>
    </source>
</evidence>
<evidence type="ECO:0000313" key="5">
    <source>
        <dbReference type="EMBL" id="ADD08465.1"/>
    </source>
</evidence>
<accession>B5I9Q8</accession>
<dbReference type="KEGG" id="abi:Aboo_0654"/>
<feature type="coiled-coil region" evidence="3">
    <location>
        <begin position="81"/>
        <end position="266"/>
    </location>
</feature>
<name>B5I9Q8_ACIB4</name>
<evidence type="ECO:0000256" key="2">
    <source>
        <dbReference type="ARBA" id="ARBA00022840"/>
    </source>
</evidence>
<dbReference type="GeneID" id="8827600"/>
<keyword evidence="2" id="KW-0067">ATP-binding</keyword>
<keyword evidence="6" id="KW-1185">Reference proteome</keyword>
<proteinExistence type="predicted"/>
<feature type="coiled-coil region" evidence="3">
    <location>
        <begin position="293"/>
        <end position="355"/>
    </location>
</feature>
<evidence type="ECO:0000256" key="1">
    <source>
        <dbReference type="ARBA" id="ARBA00022741"/>
    </source>
</evidence>
<dbReference type="eggNOG" id="arCOG02452">
    <property type="taxonomic scope" value="Archaea"/>
</dbReference>
<dbReference type="PANTHER" id="PTHR43637">
    <property type="entry name" value="UPF0273 PROTEIN TM_0370"/>
    <property type="match status" value="1"/>
</dbReference>
<dbReference type="AlphaFoldDB" id="B5I9Q8"/>
<protein>
    <submittedName>
        <fullName evidence="5">RecA-superfamily ATPase implicated in signal transduction-like protein</fullName>
    </submittedName>
</protein>
<sequence>MSEKVEVICPQCGGVIDEKTLICKSCGKKYSREEYEELKNEILLKKWLLGDDFKLVDEDRDVLDQWLKGDEEALFGFMEKKGATQEEVEEIREKVEEAKKSVPGNVDVDQLIEENLKLKTLLDVEFSKREELEKEIETLRKEIETLKEELTKPLPEDIRELKKKEIELREELIRLESEKRRKLLELESQNMANLSDKELEELKEAIKDGNVKALTEKITELTKELEMKNKELEELKNEIKIKEDEMKKLQEMLKYKEDELIRREEDLLYREKKIEAQIKQLQMIKQEIGNMDEIILKRRLEDLQEEIKRKEEELRAKENYLRMKEQEINAKLKGLAEQEVELAAEEVKIEIKERKVRTGTRRLDDLLYGGFPMGSNILIYGPPYSNKEVLVYSFVAEGLRKGVPAIWILTDITVDSLREEMIYVLPTYEQYEKMGLVYYVDAYSKSIGDTSEMEGVIYLDYQNDVDGIAKAVDSIVAKIKEKSKYYRLAFRSLSTIMAYLDSQALLRFLQPFTTKRKRDNAVSLYLVEKGLHGENEIQMVGYTMDGMIEFKIEAHKIFLTVHGITEVQSRNWIEVTASKSGITLGSFTLGHIR</sequence>
<keyword evidence="1" id="KW-0547">Nucleotide-binding</keyword>
<feature type="domain" description="KaiC-like" evidence="4">
    <location>
        <begin position="356"/>
        <end position="553"/>
    </location>
</feature>
<dbReference type="SUPFAM" id="SSF52540">
    <property type="entry name" value="P-loop containing nucleoside triphosphate hydrolases"/>
    <property type="match status" value="1"/>
</dbReference>
<dbReference type="HOGENOM" id="CLU_459021_0_0_2"/>
<dbReference type="Proteomes" id="UP000001400">
    <property type="component" value="Chromosome"/>
</dbReference>
<dbReference type="Pfam" id="PF06745">
    <property type="entry name" value="ATPase"/>
    <property type="match status" value="1"/>
</dbReference>
<gene>
    <name evidence="5" type="ordered locus">Aboo_0654</name>
</gene>
<dbReference type="InterPro" id="IPR027417">
    <property type="entry name" value="P-loop_NTPase"/>
</dbReference>
<evidence type="ECO:0000259" key="4">
    <source>
        <dbReference type="Pfam" id="PF06745"/>
    </source>
</evidence>
<dbReference type="InterPro" id="IPR014774">
    <property type="entry name" value="KaiC-like_dom"/>
</dbReference>
<organism evidence="5 6">
    <name type="scientific">Aciduliprofundum boonei (strain DSM 19572 / T469)</name>
    <dbReference type="NCBI Taxonomy" id="439481"/>
    <lineage>
        <taxon>Archaea</taxon>
        <taxon>Methanobacteriati</taxon>
        <taxon>Thermoplasmatota</taxon>
        <taxon>DHVE2 group</taxon>
        <taxon>Candidatus Aciduliprofundum</taxon>
    </lineage>
</organism>
<dbReference type="Gene3D" id="3.40.50.300">
    <property type="entry name" value="P-loop containing nucleotide triphosphate hydrolases"/>
    <property type="match status" value="1"/>
</dbReference>
<dbReference type="STRING" id="439481.Aboo_0654"/>
<keyword evidence="3" id="KW-0175">Coiled coil</keyword>
<dbReference type="OrthoDB" id="70318at2157"/>
<dbReference type="GO" id="GO:0005524">
    <property type="term" value="F:ATP binding"/>
    <property type="evidence" value="ECO:0007669"/>
    <property type="project" value="UniProtKB-KW"/>
</dbReference>
<dbReference type="eggNOG" id="arCOG00373">
    <property type="taxonomic scope" value="Archaea"/>
</dbReference>
<dbReference type="RefSeq" id="WP_008082116.1">
    <property type="nucleotide sequence ID" value="NC_013926.1"/>
</dbReference>
<reference evidence="5" key="1">
    <citation type="submission" date="2010-02" db="EMBL/GenBank/DDBJ databases">
        <title>Complete sequence of Aciduliprofundum boonei T469.</title>
        <authorList>
            <consortium name="US DOE Joint Genome Institute"/>
            <person name="Lucas S."/>
            <person name="Copeland A."/>
            <person name="Lapidus A."/>
            <person name="Cheng J.-F."/>
            <person name="Bruce D."/>
            <person name="Goodwin L."/>
            <person name="Pitluck S."/>
            <person name="Saunders E."/>
            <person name="Detter J.C."/>
            <person name="Han C."/>
            <person name="Tapia R."/>
            <person name="Land M."/>
            <person name="Hauser L."/>
            <person name="Kyrpides N."/>
            <person name="Mikhailova N."/>
            <person name="Flores G."/>
            <person name="Reysenbach A.-L."/>
            <person name="Woyke T."/>
        </authorList>
    </citation>
    <scope>NUCLEOTIDE SEQUENCE</scope>
    <source>
        <strain evidence="5">T469</strain>
    </source>
</reference>
<dbReference type="EMBL" id="CP001941">
    <property type="protein sequence ID" value="ADD08465.1"/>
    <property type="molecule type" value="Genomic_DNA"/>
</dbReference>